<organism evidence="1 2">
    <name type="scientific">Toxocara canis</name>
    <name type="common">Canine roundworm</name>
    <dbReference type="NCBI Taxonomy" id="6265"/>
    <lineage>
        <taxon>Eukaryota</taxon>
        <taxon>Metazoa</taxon>
        <taxon>Ecdysozoa</taxon>
        <taxon>Nematoda</taxon>
        <taxon>Chromadorea</taxon>
        <taxon>Rhabditida</taxon>
        <taxon>Spirurina</taxon>
        <taxon>Ascaridomorpha</taxon>
        <taxon>Ascaridoidea</taxon>
        <taxon>Toxocaridae</taxon>
        <taxon>Toxocara</taxon>
    </lineage>
</organism>
<sequence length="95" mass="11188">GMQDPLSLRFETAFRDERGIEHRSAERYNWYKMAEHFGDAETMAKILDAPTTIKAEEAMKEIKDFNEAKWNEVFGTGWLKNRDEANKPIYWDGEN</sequence>
<comment type="caution">
    <text evidence="1">The sequence shown here is derived from an EMBL/GenBank/DDBJ whole genome shotgun (WGS) entry which is preliminary data.</text>
</comment>
<dbReference type="Gene3D" id="1.10.357.40">
    <property type="entry name" value="YbiA-like"/>
    <property type="match status" value="1"/>
</dbReference>
<evidence type="ECO:0000313" key="2">
    <source>
        <dbReference type="Proteomes" id="UP000031036"/>
    </source>
</evidence>
<feature type="non-terminal residue" evidence="1">
    <location>
        <position position="1"/>
    </location>
</feature>
<dbReference type="OrthoDB" id="206452at2759"/>
<dbReference type="SUPFAM" id="SSF143990">
    <property type="entry name" value="YbiA-like"/>
    <property type="match status" value="1"/>
</dbReference>
<name>A0A0B2UUT9_TOXCA</name>
<proteinExistence type="predicted"/>
<accession>A0A0B2UUT9</accession>
<dbReference type="InterPro" id="IPR037238">
    <property type="entry name" value="YbiA-like_sf"/>
</dbReference>
<protein>
    <submittedName>
        <fullName evidence="1">Uncharacterized protein</fullName>
    </submittedName>
</protein>
<evidence type="ECO:0000313" key="1">
    <source>
        <dbReference type="EMBL" id="KHN72610.1"/>
    </source>
</evidence>
<keyword evidence="2" id="KW-1185">Reference proteome</keyword>
<dbReference type="Proteomes" id="UP000031036">
    <property type="component" value="Unassembled WGS sequence"/>
</dbReference>
<gene>
    <name evidence="1" type="ORF">Tcan_18843</name>
</gene>
<reference evidence="1 2" key="1">
    <citation type="submission" date="2014-11" db="EMBL/GenBank/DDBJ databases">
        <title>Genetic blueprint of the zoonotic pathogen Toxocara canis.</title>
        <authorList>
            <person name="Zhu X.-Q."/>
            <person name="Korhonen P.K."/>
            <person name="Cai H."/>
            <person name="Young N.D."/>
            <person name="Nejsum P."/>
            <person name="von Samson-Himmelstjerna G."/>
            <person name="Boag P.R."/>
            <person name="Tan P."/>
            <person name="Li Q."/>
            <person name="Min J."/>
            <person name="Yang Y."/>
            <person name="Wang X."/>
            <person name="Fang X."/>
            <person name="Hall R.S."/>
            <person name="Hofmann A."/>
            <person name="Sternberg P.W."/>
            <person name="Jex A.R."/>
            <person name="Gasser R.B."/>
        </authorList>
    </citation>
    <scope>NUCLEOTIDE SEQUENCE [LARGE SCALE GENOMIC DNA]</scope>
    <source>
        <strain evidence="1">PN_DK_2014</strain>
    </source>
</reference>
<dbReference type="EMBL" id="JPKZ01003230">
    <property type="protein sequence ID" value="KHN72610.1"/>
    <property type="molecule type" value="Genomic_DNA"/>
</dbReference>
<dbReference type="AlphaFoldDB" id="A0A0B2UUT9"/>
<dbReference type="STRING" id="6265.A0A0B2UUT9"/>